<dbReference type="CDD" id="cd04515">
    <property type="entry name" value="Alpha_kinase"/>
    <property type="match status" value="1"/>
</dbReference>
<dbReference type="AlphaFoldDB" id="A0A9P5XT85"/>
<dbReference type="GO" id="GO:0004674">
    <property type="term" value="F:protein serine/threonine kinase activity"/>
    <property type="evidence" value="ECO:0007669"/>
    <property type="project" value="UniProtKB-KW"/>
</dbReference>
<dbReference type="Pfam" id="PF02816">
    <property type="entry name" value="Alpha_kinase"/>
    <property type="match status" value="1"/>
</dbReference>
<evidence type="ECO:0000256" key="3">
    <source>
        <dbReference type="ARBA" id="ARBA00022777"/>
    </source>
</evidence>
<evidence type="ECO:0000313" key="6">
    <source>
        <dbReference type="Proteomes" id="UP000807353"/>
    </source>
</evidence>
<organism evidence="5 6">
    <name type="scientific">Collybia nuda</name>
    <dbReference type="NCBI Taxonomy" id="64659"/>
    <lineage>
        <taxon>Eukaryota</taxon>
        <taxon>Fungi</taxon>
        <taxon>Dikarya</taxon>
        <taxon>Basidiomycota</taxon>
        <taxon>Agaricomycotina</taxon>
        <taxon>Agaricomycetes</taxon>
        <taxon>Agaricomycetidae</taxon>
        <taxon>Agaricales</taxon>
        <taxon>Tricholomatineae</taxon>
        <taxon>Clitocybaceae</taxon>
        <taxon>Collybia</taxon>
    </lineage>
</organism>
<dbReference type="OrthoDB" id="301415at2759"/>
<proteinExistence type="predicted"/>
<dbReference type="PROSITE" id="PS51158">
    <property type="entry name" value="ALPHA_KINASE"/>
    <property type="match status" value="1"/>
</dbReference>
<sequence length="271" mass="29899">MAICNVDSFGIASFIENNTTHTVLIGKNWQAHVKSGKPTGSYISKGFSKHAFKGYYKSKDYGVFQCQPASSTSTSNKSDLYDKLCLLGMAQFFLDSFYHRAADFKVRNLLGSFIGKVPCIDAVSQIGMEDTRSLIYNTFLASPLLDINSNTKERKFLENNNTSPNTDPLGHIIDAYIHHALLDSDMSILLVDVQGIVLGAQSVVLFDPQAHTDDMSSGYWDKGKSEIDKYLAQHRCNSVCQSLGLNKQDILGSRNEPTPGSSSLYPLQIGF</sequence>
<feature type="domain" description="Alpha-type protein kinase" evidence="4">
    <location>
        <begin position="1"/>
        <end position="248"/>
    </location>
</feature>
<dbReference type="InterPro" id="IPR011009">
    <property type="entry name" value="Kinase-like_dom_sf"/>
</dbReference>
<name>A0A9P5XT85_9AGAR</name>
<accession>A0A9P5XT85</accession>
<dbReference type="GO" id="GO:0005524">
    <property type="term" value="F:ATP binding"/>
    <property type="evidence" value="ECO:0007669"/>
    <property type="project" value="InterPro"/>
</dbReference>
<protein>
    <submittedName>
        <fullName evidence="5">Kinase-like domain-containing protein</fullName>
    </submittedName>
</protein>
<evidence type="ECO:0000259" key="4">
    <source>
        <dbReference type="PROSITE" id="PS51158"/>
    </source>
</evidence>
<dbReference type="Gene3D" id="3.20.200.10">
    <property type="entry name" value="MHCK/EF2 kinase"/>
    <property type="match status" value="1"/>
</dbReference>
<evidence type="ECO:0000256" key="2">
    <source>
        <dbReference type="ARBA" id="ARBA00022679"/>
    </source>
</evidence>
<comment type="caution">
    <text evidence="5">The sequence shown here is derived from an EMBL/GenBank/DDBJ whole genome shotgun (WGS) entry which is preliminary data.</text>
</comment>
<evidence type="ECO:0000256" key="1">
    <source>
        <dbReference type="ARBA" id="ARBA00022527"/>
    </source>
</evidence>
<reference evidence="5" key="1">
    <citation type="submission" date="2020-11" db="EMBL/GenBank/DDBJ databases">
        <authorList>
            <consortium name="DOE Joint Genome Institute"/>
            <person name="Ahrendt S."/>
            <person name="Riley R."/>
            <person name="Andreopoulos W."/>
            <person name="Labutti K."/>
            <person name="Pangilinan J."/>
            <person name="Ruiz-Duenas F.J."/>
            <person name="Barrasa J.M."/>
            <person name="Sanchez-Garcia M."/>
            <person name="Camarero S."/>
            <person name="Miyauchi S."/>
            <person name="Serrano A."/>
            <person name="Linde D."/>
            <person name="Babiker R."/>
            <person name="Drula E."/>
            <person name="Ayuso-Fernandez I."/>
            <person name="Pacheco R."/>
            <person name="Padilla G."/>
            <person name="Ferreira P."/>
            <person name="Barriuso J."/>
            <person name="Kellner H."/>
            <person name="Castanera R."/>
            <person name="Alfaro M."/>
            <person name="Ramirez L."/>
            <person name="Pisabarro A.G."/>
            <person name="Kuo A."/>
            <person name="Tritt A."/>
            <person name="Lipzen A."/>
            <person name="He G."/>
            <person name="Yan M."/>
            <person name="Ng V."/>
            <person name="Cullen D."/>
            <person name="Martin F."/>
            <person name="Rosso M.-N."/>
            <person name="Henrissat B."/>
            <person name="Hibbett D."/>
            <person name="Martinez A.T."/>
            <person name="Grigoriev I.V."/>
        </authorList>
    </citation>
    <scope>NUCLEOTIDE SEQUENCE</scope>
    <source>
        <strain evidence="5">CBS 247.69</strain>
    </source>
</reference>
<dbReference type="InterPro" id="IPR004166">
    <property type="entry name" value="a-kinase_dom"/>
</dbReference>
<evidence type="ECO:0000313" key="5">
    <source>
        <dbReference type="EMBL" id="KAF9456117.1"/>
    </source>
</evidence>
<dbReference type="SUPFAM" id="SSF56112">
    <property type="entry name" value="Protein kinase-like (PK-like)"/>
    <property type="match status" value="1"/>
</dbReference>
<gene>
    <name evidence="5" type="ORF">BDZ94DRAFT_1351932</name>
</gene>
<keyword evidence="6" id="KW-1185">Reference proteome</keyword>
<keyword evidence="3 5" id="KW-0418">Kinase</keyword>
<keyword evidence="1" id="KW-0723">Serine/threonine-protein kinase</keyword>
<keyword evidence="2" id="KW-0808">Transferase</keyword>
<dbReference type="Proteomes" id="UP000807353">
    <property type="component" value="Unassembled WGS sequence"/>
</dbReference>
<dbReference type="EMBL" id="MU150458">
    <property type="protein sequence ID" value="KAF9456117.1"/>
    <property type="molecule type" value="Genomic_DNA"/>
</dbReference>